<dbReference type="Pfam" id="PF10127">
    <property type="entry name" value="RlaP"/>
    <property type="match status" value="1"/>
</dbReference>
<keyword evidence="2" id="KW-1185">Reference proteome</keyword>
<name>A0ABW5J4L6_9BACT</name>
<dbReference type="InterPro" id="IPR018775">
    <property type="entry name" value="RlaP"/>
</dbReference>
<evidence type="ECO:0000313" key="2">
    <source>
        <dbReference type="Proteomes" id="UP001597510"/>
    </source>
</evidence>
<protein>
    <submittedName>
        <fullName evidence="1">DNA polymerase beta superfamily protein</fullName>
    </submittedName>
</protein>
<organism evidence="1 2">
    <name type="scientific">Emticicia soli</name>
    <dbReference type="NCBI Taxonomy" id="2027878"/>
    <lineage>
        <taxon>Bacteria</taxon>
        <taxon>Pseudomonadati</taxon>
        <taxon>Bacteroidota</taxon>
        <taxon>Cytophagia</taxon>
        <taxon>Cytophagales</taxon>
        <taxon>Leadbetterellaceae</taxon>
        <taxon>Emticicia</taxon>
    </lineage>
</organism>
<dbReference type="EMBL" id="JBHULC010000007">
    <property type="protein sequence ID" value="MFD2520703.1"/>
    <property type="molecule type" value="Genomic_DNA"/>
</dbReference>
<dbReference type="PANTHER" id="PTHR34817:SF1">
    <property type="entry name" value="NUCLEOTIDYLTRANSFERASE"/>
    <property type="match status" value="1"/>
</dbReference>
<comment type="caution">
    <text evidence="1">The sequence shown here is derived from an EMBL/GenBank/DDBJ whole genome shotgun (WGS) entry which is preliminary data.</text>
</comment>
<dbReference type="Proteomes" id="UP001597510">
    <property type="component" value="Unassembled WGS sequence"/>
</dbReference>
<proteinExistence type="predicted"/>
<reference evidence="2" key="1">
    <citation type="journal article" date="2019" name="Int. J. Syst. Evol. Microbiol.">
        <title>The Global Catalogue of Microorganisms (GCM) 10K type strain sequencing project: providing services to taxonomists for standard genome sequencing and annotation.</title>
        <authorList>
            <consortium name="The Broad Institute Genomics Platform"/>
            <consortium name="The Broad Institute Genome Sequencing Center for Infectious Disease"/>
            <person name="Wu L."/>
            <person name="Ma J."/>
        </authorList>
    </citation>
    <scope>NUCLEOTIDE SEQUENCE [LARGE SCALE GENOMIC DNA]</scope>
    <source>
        <strain evidence="2">KCTC 52344</strain>
    </source>
</reference>
<evidence type="ECO:0000313" key="1">
    <source>
        <dbReference type="EMBL" id="MFD2520703.1"/>
    </source>
</evidence>
<sequence>MKILLKAIVGSQAYGTNTASSDIDYKGVYAQSIDDLISFNYKEQIEVSKDECYFEVRRFLQLLQSANPTMLELLYMPQECIIEKHPAFDIILENREKFLTQKCLQSFGGYAIAQISKAKGLEKKMNWEHDKIVRKTPFDFCHVYEDGKTMPLLYFLERNNWSAENCGLVALNHFKNCYALYYDNSGELDYKGIVSEKGNDVKLSSVPKGESPVSIMSFNKEGYSSHCKDYVEYETWLKNRNVQRYVDIANHQQQIDGKNLLHCRRLLDMAIEIATQKTINVRRPNAQELLKIRRGEIDLAAFMERAEEEIIELNELFAKSGLPKEVDTEFVNDLLLKVRHEVIK</sequence>
<gene>
    <name evidence="1" type="ORF">ACFSR2_07415</name>
</gene>
<dbReference type="PANTHER" id="PTHR34817">
    <property type="entry name" value="NUCLEOTIDYLTRANSFERASE"/>
    <property type="match status" value="1"/>
</dbReference>
<dbReference type="RefSeq" id="WP_340239879.1">
    <property type="nucleotide sequence ID" value="NZ_JBBEWC010000016.1"/>
</dbReference>
<accession>A0ABW5J4L6</accession>